<dbReference type="PROSITE" id="PS00913">
    <property type="entry name" value="ADH_IRON_1"/>
    <property type="match status" value="1"/>
</dbReference>
<reference evidence="12" key="1">
    <citation type="submission" date="2013-04" db="EMBL/GenBank/DDBJ databases">
        <title>Thioclava sp. 13D2W-2 Genome Sequencing.</title>
        <authorList>
            <person name="Lai Q."/>
            <person name="Li G."/>
            <person name="Shao Z."/>
        </authorList>
    </citation>
    <scope>NUCLEOTIDE SEQUENCE [LARGE SCALE GENOMIC DNA]</scope>
    <source>
        <strain evidence="12">13D2W-2</strain>
    </source>
</reference>
<sequence length="382" mass="40181">MSAPTANWSYPTAIKFGPGRIAELADHCKATGITKPLLVTDKALASLPITAQALDILDAAGLGRAVFSQVDPNPNEKNMEDGLKVYRAGGHDGVVCFGGGSALDLGKMIALMVDQSVSVWDLEDIGDWWTRANPDTIAPIIAVPTTAGTGSEVGRAGVLTNSETHKKKIIFHPKLLPAITICDPELTVGMPAFITAGTGMDALAHCLEAFCSPHYHPMSQGIALEGMRLVFENLPKAYATPTDIEARAHMMSAAAMGAVAFQKGLGAIHSLSHPVGAVYGTHHGTTNACVMPMVLDFNRNAIAEKITQAAAYLGIAGGFEGFKARVESLRTELGIPANLTAMGVKAEDLDMLTDMALEDPSCGGNPVAMTRENTRALFEACL</sequence>
<keyword evidence="4" id="KW-0520">NAD</keyword>
<dbReference type="RefSeq" id="WP_038148214.1">
    <property type="nucleotide sequence ID" value="NZ_AQRC01000015.1"/>
</dbReference>
<dbReference type="PANTHER" id="PTHR11496:SF102">
    <property type="entry name" value="ALCOHOL DEHYDROGENASE 4"/>
    <property type="match status" value="1"/>
</dbReference>
<comment type="catalytic activity">
    <reaction evidence="6">
        <text>a primary alcohol + NAD(+) = an aldehyde + NADH + H(+)</text>
        <dbReference type="Rhea" id="RHEA:10736"/>
        <dbReference type="ChEBI" id="CHEBI:15378"/>
        <dbReference type="ChEBI" id="CHEBI:15734"/>
        <dbReference type="ChEBI" id="CHEBI:17478"/>
        <dbReference type="ChEBI" id="CHEBI:57540"/>
        <dbReference type="ChEBI" id="CHEBI:57945"/>
        <dbReference type="EC" id="1.1.1.1"/>
    </reaction>
</comment>
<dbReference type="SUPFAM" id="SSF56796">
    <property type="entry name" value="Dehydroquinate synthase-like"/>
    <property type="match status" value="1"/>
</dbReference>
<dbReference type="STRING" id="1317124.DW2_16445"/>
<feature type="domain" description="Alcohol dehydrogenase iron-type/glycerol dehydrogenase GldA" evidence="9">
    <location>
        <begin position="11"/>
        <end position="184"/>
    </location>
</feature>
<dbReference type="OrthoDB" id="9815791at2"/>
<dbReference type="Gene3D" id="1.20.1090.10">
    <property type="entry name" value="Dehydroquinate synthase-like - alpha domain"/>
    <property type="match status" value="1"/>
</dbReference>
<dbReference type="PATRIC" id="fig|1317124.6.peg.3312"/>
<dbReference type="CDD" id="cd14861">
    <property type="entry name" value="Fe-ADH-like"/>
    <property type="match status" value="1"/>
</dbReference>
<dbReference type="FunFam" id="3.40.50.1970:FF:000003">
    <property type="entry name" value="Alcohol dehydrogenase, iron-containing"/>
    <property type="match status" value="1"/>
</dbReference>
<keyword evidence="3" id="KW-0560">Oxidoreductase</keyword>
<accession>A0A085TSY8</accession>
<dbReference type="GO" id="GO:0046872">
    <property type="term" value="F:metal ion binding"/>
    <property type="evidence" value="ECO:0007669"/>
    <property type="project" value="InterPro"/>
</dbReference>
<dbReference type="InterPro" id="IPR039697">
    <property type="entry name" value="Alcohol_dehydrogenase_Fe"/>
</dbReference>
<name>A0A085TSY8_9RHOB</name>
<reference evidence="11 12" key="2">
    <citation type="journal article" date="2015" name="Antonie Van Leeuwenhoek">
        <title>Thioclava indica sp. nov., isolated from surface seawater of the Indian Ocean.</title>
        <authorList>
            <person name="Liu Y."/>
            <person name="Lai Q."/>
            <person name="Du J."/>
            <person name="Xu H."/>
            <person name="Jiang L."/>
            <person name="Shao Z."/>
        </authorList>
    </citation>
    <scope>NUCLEOTIDE SEQUENCE [LARGE SCALE GENOMIC DNA]</scope>
    <source>
        <strain evidence="11 12">13D2W-2</strain>
    </source>
</reference>
<dbReference type="Gene3D" id="3.40.50.1970">
    <property type="match status" value="1"/>
</dbReference>
<dbReference type="PANTHER" id="PTHR11496">
    <property type="entry name" value="ALCOHOL DEHYDROGENASE"/>
    <property type="match status" value="1"/>
</dbReference>
<evidence type="ECO:0000259" key="10">
    <source>
        <dbReference type="Pfam" id="PF25137"/>
    </source>
</evidence>
<dbReference type="Proteomes" id="UP000028607">
    <property type="component" value="Unassembled WGS sequence"/>
</dbReference>
<keyword evidence="12" id="KW-1185">Reference proteome</keyword>
<evidence type="ECO:0000256" key="8">
    <source>
        <dbReference type="ARBA" id="ARBA00076680"/>
    </source>
</evidence>
<evidence type="ECO:0000256" key="6">
    <source>
        <dbReference type="ARBA" id="ARBA00049243"/>
    </source>
</evidence>
<dbReference type="eggNOG" id="COG1454">
    <property type="taxonomic scope" value="Bacteria"/>
</dbReference>
<evidence type="ECO:0000259" key="9">
    <source>
        <dbReference type="Pfam" id="PF00465"/>
    </source>
</evidence>
<comment type="caution">
    <text evidence="11">The sequence shown here is derived from an EMBL/GenBank/DDBJ whole genome shotgun (WGS) entry which is preliminary data.</text>
</comment>
<dbReference type="Pfam" id="PF00465">
    <property type="entry name" value="Fe-ADH"/>
    <property type="match status" value="1"/>
</dbReference>
<evidence type="ECO:0000256" key="1">
    <source>
        <dbReference type="ARBA" id="ARBA00001962"/>
    </source>
</evidence>
<comment type="cofactor">
    <cofactor evidence="1">
        <name>Fe cation</name>
        <dbReference type="ChEBI" id="CHEBI:24875"/>
    </cofactor>
</comment>
<protein>
    <recommendedName>
        <fullName evidence="7">Alcohol dehydrogenase 2</fullName>
    </recommendedName>
    <alternativeName>
        <fullName evidence="8">Alcohol dehydrogenase II</fullName>
    </alternativeName>
</protein>
<evidence type="ECO:0000256" key="7">
    <source>
        <dbReference type="ARBA" id="ARBA00074848"/>
    </source>
</evidence>
<evidence type="ECO:0000256" key="4">
    <source>
        <dbReference type="ARBA" id="ARBA00023027"/>
    </source>
</evidence>
<organism evidence="11 12">
    <name type="scientific">Thioclava atlantica</name>
    <dbReference type="NCBI Taxonomy" id="1317124"/>
    <lineage>
        <taxon>Bacteria</taxon>
        <taxon>Pseudomonadati</taxon>
        <taxon>Pseudomonadota</taxon>
        <taxon>Alphaproteobacteria</taxon>
        <taxon>Rhodobacterales</taxon>
        <taxon>Paracoccaceae</taxon>
        <taxon>Thioclava</taxon>
    </lineage>
</organism>
<proteinExistence type="inferred from homology"/>
<dbReference type="FunFam" id="1.20.1090.10:FF:000001">
    <property type="entry name" value="Aldehyde-alcohol dehydrogenase"/>
    <property type="match status" value="1"/>
</dbReference>
<comment type="catalytic activity">
    <reaction evidence="5">
        <text>a secondary alcohol + NAD(+) = a ketone + NADH + H(+)</text>
        <dbReference type="Rhea" id="RHEA:10740"/>
        <dbReference type="ChEBI" id="CHEBI:15378"/>
        <dbReference type="ChEBI" id="CHEBI:17087"/>
        <dbReference type="ChEBI" id="CHEBI:35681"/>
        <dbReference type="ChEBI" id="CHEBI:57540"/>
        <dbReference type="ChEBI" id="CHEBI:57945"/>
        <dbReference type="EC" id="1.1.1.1"/>
    </reaction>
</comment>
<dbReference type="EMBL" id="AQRC01000015">
    <property type="protein sequence ID" value="KFE33835.1"/>
    <property type="molecule type" value="Genomic_DNA"/>
</dbReference>
<evidence type="ECO:0000256" key="2">
    <source>
        <dbReference type="ARBA" id="ARBA00007358"/>
    </source>
</evidence>
<evidence type="ECO:0000256" key="3">
    <source>
        <dbReference type="ARBA" id="ARBA00023002"/>
    </source>
</evidence>
<comment type="similarity">
    <text evidence="2">Belongs to the iron-containing alcohol dehydrogenase family.</text>
</comment>
<evidence type="ECO:0000256" key="5">
    <source>
        <dbReference type="ARBA" id="ARBA00049164"/>
    </source>
</evidence>
<evidence type="ECO:0000313" key="11">
    <source>
        <dbReference type="EMBL" id="KFE33835.1"/>
    </source>
</evidence>
<dbReference type="GO" id="GO:0004022">
    <property type="term" value="F:alcohol dehydrogenase (NAD+) activity"/>
    <property type="evidence" value="ECO:0007669"/>
    <property type="project" value="UniProtKB-EC"/>
</dbReference>
<dbReference type="PROSITE" id="PS00060">
    <property type="entry name" value="ADH_IRON_2"/>
    <property type="match status" value="1"/>
</dbReference>
<dbReference type="InterPro" id="IPR056798">
    <property type="entry name" value="ADH_Fe_C"/>
</dbReference>
<dbReference type="AlphaFoldDB" id="A0A085TSY8"/>
<gene>
    <name evidence="11" type="ORF">DW2_16445</name>
</gene>
<dbReference type="InterPro" id="IPR001670">
    <property type="entry name" value="ADH_Fe/GldA"/>
</dbReference>
<feature type="domain" description="Fe-containing alcohol dehydrogenase-like C-terminal" evidence="10">
    <location>
        <begin position="195"/>
        <end position="380"/>
    </location>
</feature>
<dbReference type="Pfam" id="PF25137">
    <property type="entry name" value="ADH_Fe_C"/>
    <property type="match status" value="1"/>
</dbReference>
<dbReference type="InterPro" id="IPR018211">
    <property type="entry name" value="ADH_Fe_CS"/>
</dbReference>
<evidence type="ECO:0000313" key="12">
    <source>
        <dbReference type="Proteomes" id="UP000028607"/>
    </source>
</evidence>